<protein>
    <submittedName>
        <fullName evidence="2">Uncharacterized protein</fullName>
    </submittedName>
</protein>
<gene>
    <name evidence="2" type="ORF">NK118_14650</name>
</gene>
<dbReference type="EMBL" id="JAMZFV010000039">
    <property type="protein sequence ID" value="MCP1111491.1"/>
    <property type="molecule type" value="Genomic_DNA"/>
</dbReference>
<reference evidence="2 3" key="1">
    <citation type="journal article" date="2022" name="Genome Biol. Evol.">
        <title>Host diet, physiology and behaviors set the stage for Lachnospiraceae cladogenesis.</title>
        <authorList>
            <person name="Vera-Ponce De Leon A."/>
            <person name="Schneider M."/>
            <person name="Jahnes B.C."/>
            <person name="Sadowski V."/>
            <person name="Camuy-Velez L.A."/>
            <person name="Duan J."/>
            <person name="Sabree Z.L."/>
        </authorList>
    </citation>
    <scope>NUCLEOTIDE SEQUENCE [LARGE SCALE GENOMIC DNA]</scope>
    <source>
        <strain evidence="2 3">PAL227</strain>
    </source>
</reference>
<keyword evidence="1" id="KW-0175">Coiled coil</keyword>
<accession>A0ABT1ELB5</accession>
<feature type="coiled-coil region" evidence="1">
    <location>
        <begin position="19"/>
        <end position="81"/>
    </location>
</feature>
<evidence type="ECO:0000313" key="2">
    <source>
        <dbReference type="EMBL" id="MCP1111491.1"/>
    </source>
</evidence>
<name>A0ABT1ELB5_9FIRM</name>
<keyword evidence="3" id="KW-1185">Reference proteome</keyword>
<dbReference type="Proteomes" id="UP001523565">
    <property type="component" value="Unassembled WGS sequence"/>
</dbReference>
<organism evidence="2 3">
    <name type="scientific">Ohessyouella blattaphilus</name>
    <dbReference type="NCBI Taxonomy" id="2949333"/>
    <lineage>
        <taxon>Bacteria</taxon>
        <taxon>Bacillati</taxon>
        <taxon>Bacillota</taxon>
        <taxon>Clostridia</taxon>
        <taxon>Lachnospirales</taxon>
        <taxon>Lachnospiraceae</taxon>
        <taxon>Ohessyouella</taxon>
    </lineage>
</organism>
<evidence type="ECO:0000256" key="1">
    <source>
        <dbReference type="SAM" id="Coils"/>
    </source>
</evidence>
<proteinExistence type="predicted"/>
<sequence>MQFEEARRGYQKEPVDEYIKALGAEYKNLLKELECEQALNRELKKENEALKEAQQKWEQKATNLGKIAETLQREKKALEMEKTTLPEDNSYSEAIASALVSAELSAKQIVERAREEAKLIHEAAVLNVEEVEKAKQKTILSIRTISSELLNVLREDERSRSSNSVTRRFEDISIREEVNNE</sequence>
<dbReference type="RefSeq" id="WP_262070350.1">
    <property type="nucleotide sequence ID" value="NZ_JAMXOC010000039.1"/>
</dbReference>
<comment type="caution">
    <text evidence="2">The sequence shown here is derived from an EMBL/GenBank/DDBJ whole genome shotgun (WGS) entry which is preliminary data.</text>
</comment>
<evidence type="ECO:0000313" key="3">
    <source>
        <dbReference type="Proteomes" id="UP001523565"/>
    </source>
</evidence>